<dbReference type="Gene3D" id="2.170.150.20">
    <property type="entry name" value="Peptide methionine sulfoxide reductase"/>
    <property type="match status" value="1"/>
</dbReference>
<name>A0ABU5J127_9BACI</name>
<dbReference type="NCBIfam" id="TIGR00357">
    <property type="entry name" value="peptide-methionine (R)-S-oxide reductase MsrB"/>
    <property type="match status" value="1"/>
</dbReference>
<dbReference type="EMBL" id="JAXOFX010000011">
    <property type="protein sequence ID" value="MDZ5473112.1"/>
    <property type="molecule type" value="Genomic_DNA"/>
</dbReference>
<dbReference type="InterPro" id="IPR002579">
    <property type="entry name" value="Met_Sox_Rdtase_MsrB_dom"/>
</dbReference>
<accession>A0ABU5J127</accession>
<evidence type="ECO:0000256" key="1">
    <source>
        <dbReference type="ARBA" id="ARBA00023002"/>
    </source>
</evidence>
<proteinExistence type="inferred from homology"/>
<dbReference type="HAMAP" id="MF_01400">
    <property type="entry name" value="MsrB"/>
    <property type="match status" value="1"/>
</dbReference>
<gene>
    <name evidence="3 5" type="primary">msrB</name>
    <name evidence="5" type="ORF">SM124_15445</name>
</gene>
<dbReference type="InterPro" id="IPR028427">
    <property type="entry name" value="Met_Sox_Rdtase_MsrB"/>
</dbReference>
<comment type="catalytic activity">
    <reaction evidence="2 3">
        <text>L-methionyl-[protein] + [thioredoxin]-disulfide + H2O = L-methionyl-(R)-S-oxide-[protein] + [thioredoxin]-dithiol</text>
        <dbReference type="Rhea" id="RHEA:24164"/>
        <dbReference type="Rhea" id="RHEA-COMP:10698"/>
        <dbReference type="Rhea" id="RHEA-COMP:10700"/>
        <dbReference type="Rhea" id="RHEA-COMP:12313"/>
        <dbReference type="Rhea" id="RHEA-COMP:12314"/>
        <dbReference type="ChEBI" id="CHEBI:15377"/>
        <dbReference type="ChEBI" id="CHEBI:16044"/>
        <dbReference type="ChEBI" id="CHEBI:29950"/>
        <dbReference type="ChEBI" id="CHEBI:45764"/>
        <dbReference type="ChEBI" id="CHEBI:50058"/>
        <dbReference type="EC" id="1.8.4.12"/>
    </reaction>
</comment>
<protein>
    <recommendedName>
        <fullName evidence="3">Peptide methionine sulfoxide reductase MsrB</fullName>
        <ecNumber evidence="3">1.8.4.12</ecNumber>
    </recommendedName>
    <alternativeName>
        <fullName evidence="3">Peptide-methionine (R)-S-oxide reductase</fullName>
    </alternativeName>
</protein>
<comment type="caution">
    <text evidence="3">Lacks conserved residue(s) required for the propagation of feature annotation.</text>
</comment>
<feature type="active site" description="Nucleophile" evidence="3">
    <location>
        <position position="117"/>
    </location>
</feature>
<feature type="domain" description="MsrB" evidence="4">
    <location>
        <begin position="6"/>
        <end position="128"/>
    </location>
</feature>
<evidence type="ECO:0000256" key="3">
    <source>
        <dbReference type="HAMAP-Rule" id="MF_01400"/>
    </source>
</evidence>
<evidence type="ECO:0000259" key="4">
    <source>
        <dbReference type="PROSITE" id="PS51790"/>
    </source>
</evidence>
<comment type="similarity">
    <text evidence="3">Belongs to the MsrB Met sulfoxide reductase family.</text>
</comment>
<sequence length="148" mass="17068">MSQKDKKEVIEKLTPIQYEVTQNNGTEPPFRNEYWDEFNEGIYVDIVSGKPLFSSKDKFDAGCGWPSFSKPLTDEEMVEKKDFSHFMIRTEVRSKTADSHLGHVFDDGPGPDGLRYCINSAALKFIPKEKLQEEGYGEYLKIFIEEDK</sequence>
<keyword evidence="6" id="KW-1185">Reference proteome</keyword>
<dbReference type="EC" id="1.8.4.12" evidence="3"/>
<dbReference type="Proteomes" id="UP001290455">
    <property type="component" value="Unassembled WGS sequence"/>
</dbReference>
<evidence type="ECO:0000313" key="5">
    <source>
        <dbReference type="EMBL" id="MDZ5473112.1"/>
    </source>
</evidence>
<dbReference type="PROSITE" id="PS51790">
    <property type="entry name" value="MSRB"/>
    <property type="match status" value="1"/>
</dbReference>
<dbReference type="SUPFAM" id="SSF51316">
    <property type="entry name" value="Mss4-like"/>
    <property type="match status" value="1"/>
</dbReference>
<dbReference type="GO" id="GO:0033743">
    <property type="term" value="F:peptide-methionine (R)-S-oxide reductase activity"/>
    <property type="evidence" value="ECO:0007669"/>
    <property type="project" value="UniProtKB-EC"/>
</dbReference>
<reference evidence="5 6" key="1">
    <citation type="submission" date="2023-11" db="EMBL/GenBank/DDBJ databases">
        <title>Bacillus jintuensis, isolated from a mudflat on the Beibu Gulf coast.</title>
        <authorList>
            <person name="Li M."/>
        </authorList>
    </citation>
    <scope>NUCLEOTIDE SEQUENCE [LARGE SCALE GENOMIC DNA]</scope>
    <source>
        <strain evidence="5 6">31A1R</strain>
    </source>
</reference>
<evidence type="ECO:0000313" key="6">
    <source>
        <dbReference type="Proteomes" id="UP001290455"/>
    </source>
</evidence>
<dbReference type="PANTHER" id="PTHR10173:SF59">
    <property type="entry name" value="PEPTIDE METHIONINE SULFOXIDE REDUCTASE MSRA_MSRB"/>
    <property type="match status" value="1"/>
</dbReference>
<dbReference type="Pfam" id="PF01641">
    <property type="entry name" value="SelR"/>
    <property type="match status" value="1"/>
</dbReference>
<organism evidence="5 6">
    <name type="scientific">Robertmurraya mangrovi</name>
    <dbReference type="NCBI Taxonomy" id="3098077"/>
    <lineage>
        <taxon>Bacteria</taxon>
        <taxon>Bacillati</taxon>
        <taxon>Bacillota</taxon>
        <taxon>Bacilli</taxon>
        <taxon>Bacillales</taxon>
        <taxon>Bacillaceae</taxon>
        <taxon>Robertmurraya</taxon>
    </lineage>
</organism>
<dbReference type="PANTHER" id="PTHR10173">
    <property type="entry name" value="METHIONINE SULFOXIDE REDUCTASE"/>
    <property type="match status" value="1"/>
</dbReference>
<evidence type="ECO:0000256" key="2">
    <source>
        <dbReference type="ARBA" id="ARBA00048488"/>
    </source>
</evidence>
<keyword evidence="1 3" id="KW-0560">Oxidoreductase</keyword>
<comment type="caution">
    <text evidence="5">The sequence shown here is derived from an EMBL/GenBank/DDBJ whole genome shotgun (WGS) entry which is preliminary data.</text>
</comment>
<dbReference type="RefSeq" id="WP_322447414.1">
    <property type="nucleotide sequence ID" value="NZ_JAXOFX010000011.1"/>
</dbReference>
<dbReference type="InterPro" id="IPR011057">
    <property type="entry name" value="Mss4-like_sf"/>
</dbReference>